<evidence type="ECO:0000313" key="2">
    <source>
        <dbReference type="EMBL" id="OJJ24128.1"/>
    </source>
</evidence>
<dbReference type="Gene3D" id="3.40.50.300">
    <property type="entry name" value="P-loop containing nucleotide triphosphate hydrolases"/>
    <property type="match status" value="1"/>
</dbReference>
<accession>A0A1L9QN66</accession>
<comment type="caution">
    <text evidence="2">The sequence shown here is derived from an EMBL/GenBank/DDBJ whole genome shotgun (WGS) entry which is preliminary data.</text>
</comment>
<dbReference type="STRING" id="1925591.BI308_18305"/>
<dbReference type="PANTHER" id="PTHR43581:SF2">
    <property type="entry name" value="EXCINUCLEASE ATPASE SUBUNIT"/>
    <property type="match status" value="1"/>
</dbReference>
<dbReference type="SUPFAM" id="SSF52540">
    <property type="entry name" value="P-loop containing nucleoside triphosphate hydrolases"/>
    <property type="match status" value="1"/>
</dbReference>
<dbReference type="AlphaFoldDB" id="A0A1L9QN66"/>
<organism evidence="2 3">
    <name type="scientific">Roseofilum reptotaenium AO1-A</name>
    <dbReference type="NCBI Taxonomy" id="1925591"/>
    <lineage>
        <taxon>Bacteria</taxon>
        <taxon>Bacillati</taxon>
        <taxon>Cyanobacteriota</taxon>
        <taxon>Cyanophyceae</taxon>
        <taxon>Desertifilales</taxon>
        <taxon>Desertifilaceae</taxon>
        <taxon>Roseofilum</taxon>
    </lineage>
</organism>
<proteinExistence type="predicted"/>
<gene>
    <name evidence="2" type="ORF">BI308_18305</name>
</gene>
<feature type="domain" description="Endonuclease GajA/Old nuclease/RecF-like AAA" evidence="1">
    <location>
        <begin position="1"/>
        <end position="433"/>
    </location>
</feature>
<evidence type="ECO:0000313" key="3">
    <source>
        <dbReference type="Proteomes" id="UP000183940"/>
    </source>
</evidence>
<dbReference type="InterPro" id="IPR041685">
    <property type="entry name" value="AAA_GajA/Old/RecF-like"/>
</dbReference>
<dbReference type="EMBL" id="MLAW01000037">
    <property type="protein sequence ID" value="OJJ24128.1"/>
    <property type="molecule type" value="Genomic_DNA"/>
</dbReference>
<keyword evidence="3" id="KW-1185">Reference proteome</keyword>
<sequence length="448" mass="52192">MKIQQISITGLFGVFDHVIPLNQEDRITIIHGPNGFGKTSILRLIDGLFNAKYSVLNSIPFGTFKVDFDDGNTLEVSKKDIYHHPESTLCIVSSLSEEPFYPKSIKFNLEMPSEIVEDFLPEIKRISRDEWLYTPTNDILSLEEIIYRFAKYRIPQGFLKDIKNPEWLEKIQENIPVRLVKSQRLSSFYSYNNSEKINREFGMESTIVQYSQKLANSIQHARSEYGRVSQSLDRTFPVRLVKKESEPKFTKEELRDQLNRLEEYRSHLIGLGLLDRGENIELKISLKEIDESTQSVLSVYMKDMKRKLDVFQEIANKIELLRKVVNHKFKYSYKKIEFNQKDGFVVSLSDHPLSSDDNGKNLDLTELSSGEQHELVLLYELLFKVKPNTLVLIDEPELSLHVGWQSEFLQDLQDIIKLADIDILMATHSPDIIQDRWDWTVELKRPKS</sequence>
<name>A0A1L9QN66_9CYAN</name>
<dbReference type="Pfam" id="PF13175">
    <property type="entry name" value="AAA_15"/>
    <property type="match status" value="1"/>
</dbReference>
<dbReference type="InterPro" id="IPR051396">
    <property type="entry name" value="Bact_Antivir_Def_Nuclease"/>
</dbReference>
<dbReference type="InterPro" id="IPR027417">
    <property type="entry name" value="P-loop_NTPase"/>
</dbReference>
<evidence type="ECO:0000259" key="1">
    <source>
        <dbReference type="Pfam" id="PF13175"/>
    </source>
</evidence>
<dbReference type="Proteomes" id="UP000183940">
    <property type="component" value="Unassembled WGS sequence"/>
</dbReference>
<reference evidence="2" key="1">
    <citation type="submission" date="2016-10" db="EMBL/GenBank/DDBJ databases">
        <title>CRISPR-Cas defence system in Roseofilum reptotaenium: evidence of a bacteriophage-cyanobacterium arms race in the coral black band disease.</title>
        <authorList>
            <person name="Buerger P."/>
            <person name="Wood-Charlson E.M."/>
            <person name="Weynberg K.D."/>
            <person name="Willis B."/>
            <person name="Van Oppen M.J."/>
        </authorList>
    </citation>
    <scope>NUCLEOTIDE SEQUENCE [LARGE SCALE GENOMIC DNA]</scope>
    <source>
        <strain evidence="2">AO1-A</strain>
    </source>
</reference>
<protein>
    <submittedName>
        <fullName evidence="2">Excinuclease</fullName>
    </submittedName>
</protein>
<dbReference type="PANTHER" id="PTHR43581">
    <property type="entry name" value="ATP/GTP PHOSPHATASE"/>
    <property type="match status" value="1"/>
</dbReference>